<dbReference type="RefSeq" id="WP_154770385.1">
    <property type="nucleotide sequence ID" value="NZ_WLYK01000009.1"/>
</dbReference>
<feature type="domain" description="HTH marR-type" evidence="4">
    <location>
        <begin position="11"/>
        <end position="148"/>
    </location>
</feature>
<dbReference type="GO" id="GO:0003677">
    <property type="term" value="F:DNA binding"/>
    <property type="evidence" value="ECO:0007669"/>
    <property type="project" value="UniProtKB-KW"/>
</dbReference>
<dbReference type="InterPro" id="IPR036390">
    <property type="entry name" value="WH_DNA-bd_sf"/>
</dbReference>
<dbReference type="PANTHER" id="PTHR33164">
    <property type="entry name" value="TRANSCRIPTIONAL REGULATOR, MARR FAMILY"/>
    <property type="match status" value="1"/>
</dbReference>
<dbReference type="InterPro" id="IPR039422">
    <property type="entry name" value="MarR/SlyA-like"/>
</dbReference>
<keyword evidence="3" id="KW-0804">Transcription</keyword>
<gene>
    <name evidence="5" type="ORF">GIS00_20845</name>
</gene>
<sequence length="186" mass="19862">MPPTAPQAGLACDLFVLLESLGRRLACGGSTAALDVLVDRDLSFSQVRCLLSLAMDDHELPIHKLAEQLRLSVAAAGRNVDHLVREGLLEREEDAADRRTKLVSLSADGRKLMAEFAFARQDSVVALLDRLDEADLRRLHAALGPVLTGLDGLSPEPADLVITTDPTATTDSTAITATDTDLEVPA</sequence>
<proteinExistence type="predicted"/>
<dbReference type="EMBL" id="WLYK01000009">
    <property type="protein sequence ID" value="MTD16392.1"/>
    <property type="molecule type" value="Genomic_DNA"/>
</dbReference>
<dbReference type="PROSITE" id="PS50995">
    <property type="entry name" value="HTH_MARR_2"/>
    <property type="match status" value="1"/>
</dbReference>
<dbReference type="Pfam" id="PF12802">
    <property type="entry name" value="MarR_2"/>
    <property type="match status" value="1"/>
</dbReference>
<evidence type="ECO:0000256" key="3">
    <source>
        <dbReference type="ARBA" id="ARBA00023163"/>
    </source>
</evidence>
<keyword evidence="1" id="KW-0805">Transcription regulation</keyword>
<dbReference type="SUPFAM" id="SSF46785">
    <property type="entry name" value="Winged helix' DNA-binding domain"/>
    <property type="match status" value="1"/>
</dbReference>
<dbReference type="SMART" id="SM00347">
    <property type="entry name" value="HTH_MARR"/>
    <property type="match status" value="1"/>
</dbReference>
<reference evidence="5 6" key="1">
    <citation type="submission" date="2019-11" db="EMBL/GenBank/DDBJ databases">
        <authorList>
            <person name="Jiang L.-Q."/>
        </authorList>
    </citation>
    <scope>NUCLEOTIDE SEQUENCE [LARGE SCALE GENOMIC DNA]</scope>
    <source>
        <strain evidence="5 6">YIM 132087</strain>
    </source>
</reference>
<evidence type="ECO:0000256" key="1">
    <source>
        <dbReference type="ARBA" id="ARBA00023015"/>
    </source>
</evidence>
<evidence type="ECO:0000313" key="6">
    <source>
        <dbReference type="Proteomes" id="UP000460221"/>
    </source>
</evidence>
<evidence type="ECO:0000256" key="2">
    <source>
        <dbReference type="ARBA" id="ARBA00023125"/>
    </source>
</evidence>
<dbReference type="AlphaFoldDB" id="A0A7K1FQG2"/>
<protein>
    <submittedName>
        <fullName evidence="5">Winged helix DNA-binding protein</fullName>
    </submittedName>
</protein>
<dbReference type="InterPro" id="IPR000835">
    <property type="entry name" value="HTH_MarR-typ"/>
</dbReference>
<comment type="caution">
    <text evidence="5">The sequence shown here is derived from an EMBL/GenBank/DDBJ whole genome shotgun (WGS) entry which is preliminary data.</text>
</comment>
<dbReference type="PANTHER" id="PTHR33164:SF43">
    <property type="entry name" value="HTH-TYPE TRANSCRIPTIONAL REPRESSOR YETL"/>
    <property type="match status" value="1"/>
</dbReference>
<dbReference type="InterPro" id="IPR036388">
    <property type="entry name" value="WH-like_DNA-bd_sf"/>
</dbReference>
<dbReference type="GO" id="GO:0003700">
    <property type="term" value="F:DNA-binding transcription factor activity"/>
    <property type="evidence" value="ECO:0007669"/>
    <property type="project" value="InterPro"/>
</dbReference>
<evidence type="ECO:0000313" key="5">
    <source>
        <dbReference type="EMBL" id="MTD16392.1"/>
    </source>
</evidence>
<dbReference type="GO" id="GO:0006950">
    <property type="term" value="P:response to stress"/>
    <property type="evidence" value="ECO:0007669"/>
    <property type="project" value="TreeGrafter"/>
</dbReference>
<accession>A0A7K1FQG2</accession>
<dbReference type="InterPro" id="IPR023187">
    <property type="entry name" value="Tscrpt_reg_MarR-type_CS"/>
</dbReference>
<evidence type="ECO:0000259" key="4">
    <source>
        <dbReference type="PROSITE" id="PS50995"/>
    </source>
</evidence>
<dbReference type="Proteomes" id="UP000460221">
    <property type="component" value="Unassembled WGS sequence"/>
</dbReference>
<keyword evidence="6" id="KW-1185">Reference proteome</keyword>
<keyword evidence="2 5" id="KW-0238">DNA-binding</keyword>
<organism evidence="5 6">
    <name type="scientific">Nakamurella alba</name>
    <dbReference type="NCBI Taxonomy" id="2665158"/>
    <lineage>
        <taxon>Bacteria</taxon>
        <taxon>Bacillati</taxon>
        <taxon>Actinomycetota</taxon>
        <taxon>Actinomycetes</taxon>
        <taxon>Nakamurellales</taxon>
        <taxon>Nakamurellaceae</taxon>
        <taxon>Nakamurella</taxon>
    </lineage>
</organism>
<dbReference type="PROSITE" id="PS01117">
    <property type="entry name" value="HTH_MARR_1"/>
    <property type="match status" value="1"/>
</dbReference>
<name>A0A7K1FQG2_9ACTN</name>
<dbReference type="Gene3D" id="1.10.10.10">
    <property type="entry name" value="Winged helix-like DNA-binding domain superfamily/Winged helix DNA-binding domain"/>
    <property type="match status" value="1"/>
</dbReference>